<dbReference type="OrthoDB" id="9801773at2"/>
<dbReference type="InterPro" id="IPR010099">
    <property type="entry name" value="SDR39U1"/>
</dbReference>
<dbReference type="PANTHER" id="PTHR11092:SF0">
    <property type="entry name" value="EPIMERASE FAMILY PROTEIN SDR39U1"/>
    <property type="match status" value="1"/>
</dbReference>
<dbReference type="RefSeq" id="WP_011771845.1">
    <property type="nucleotide sequence ID" value="NC_008709.1"/>
</dbReference>
<comment type="similarity">
    <text evidence="1">Belongs to the NAD(P)-dependent epimerase/dehydratase family. SDR39U1 subfamily.</text>
</comment>
<dbReference type="Gene3D" id="3.40.50.720">
    <property type="entry name" value="NAD(P)-binding Rossmann-like Domain"/>
    <property type="match status" value="1"/>
</dbReference>
<dbReference type="InterPro" id="IPR036291">
    <property type="entry name" value="NAD(P)-bd_dom_sf"/>
</dbReference>
<gene>
    <name evidence="4" type="ordered locus">Ping_3614</name>
</gene>
<dbReference type="EMBL" id="CP000510">
    <property type="protein sequence ID" value="ABM05297.1"/>
    <property type="molecule type" value="Genomic_DNA"/>
</dbReference>
<organism evidence="4 5">
    <name type="scientific">Psychromonas ingrahamii (strain DSM 17664 / CCUG 51855 / 37)</name>
    <dbReference type="NCBI Taxonomy" id="357804"/>
    <lineage>
        <taxon>Bacteria</taxon>
        <taxon>Pseudomonadati</taxon>
        <taxon>Pseudomonadota</taxon>
        <taxon>Gammaproteobacteria</taxon>
        <taxon>Alteromonadales</taxon>
        <taxon>Psychromonadaceae</taxon>
        <taxon>Psychromonas</taxon>
    </lineage>
</organism>
<dbReference type="Pfam" id="PF01370">
    <property type="entry name" value="Epimerase"/>
    <property type="match status" value="1"/>
</dbReference>
<dbReference type="eggNOG" id="COG1090">
    <property type="taxonomic scope" value="Bacteria"/>
</dbReference>
<feature type="domain" description="NAD-dependent epimerase/dehydratase" evidence="2">
    <location>
        <begin position="6"/>
        <end position="214"/>
    </location>
</feature>
<protein>
    <submittedName>
        <fullName evidence="4">Sugar nucleotide epimerase</fullName>
    </submittedName>
</protein>
<reference evidence="4 5" key="1">
    <citation type="submission" date="2007-01" db="EMBL/GenBank/DDBJ databases">
        <title>Complete sequence of Psychromonas ingrahamii 37.</title>
        <authorList>
            <consortium name="US DOE Joint Genome Institute"/>
            <person name="Copeland A."/>
            <person name="Lucas S."/>
            <person name="Lapidus A."/>
            <person name="Barry K."/>
            <person name="Detter J.C."/>
            <person name="Glavina del Rio T."/>
            <person name="Hammon N."/>
            <person name="Israni S."/>
            <person name="Dalin E."/>
            <person name="Tice H."/>
            <person name="Pitluck S."/>
            <person name="Thompson L.S."/>
            <person name="Brettin T."/>
            <person name="Bruce D."/>
            <person name="Han C."/>
            <person name="Tapia R."/>
            <person name="Schmutz J."/>
            <person name="Larimer F."/>
            <person name="Land M."/>
            <person name="Hauser L."/>
            <person name="Kyrpides N."/>
            <person name="Ivanova N."/>
            <person name="Staley J."/>
            <person name="Richardson P."/>
        </authorList>
    </citation>
    <scope>NUCLEOTIDE SEQUENCE [LARGE SCALE GENOMIC DNA]</scope>
    <source>
        <strain evidence="4 5">37</strain>
    </source>
</reference>
<dbReference type="CDD" id="cd05242">
    <property type="entry name" value="SDR_a8"/>
    <property type="match status" value="1"/>
</dbReference>
<keyword evidence="5" id="KW-1185">Reference proteome</keyword>
<evidence type="ECO:0000313" key="4">
    <source>
        <dbReference type="EMBL" id="ABM05297.1"/>
    </source>
</evidence>
<dbReference type="Pfam" id="PF08338">
    <property type="entry name" value="DUF1731"/>
    <property type="match status" value="1"/>
</dbReference>
<dbReference type="InterPro" id="IPR013549">
    <property type="entry name" value="DUF1731"/>
</dbReference>
<evidence type="ECO:0000313" key="5">
    <source>
        <dbReference type="Proteomes" id="UP000000639"/>
    </source>
</evidence>
<evidence type="ECO:0000259" key="2">
    <source>
        <dbReference type="Pfam" id="PF01370"/>
    </source>
</evidence>
<dbReference type="KEGG" id="pin:Ping_3614"/>
<dbReference type="SUPFAM" id="SSF51735">
    <property type="entry name" value="NAD(P)-binding Rossmann-fold domains"/>
    <property type="match status" value="1"/>
</dbReference>
<evidence type="ECO:0000256" key="1">
    <source>
        <dbReference type="ARBA" id="ARBA00009353"/>
    </source>
</evidence>
<dbReference type="STRING" id="357804.Ping_3614"/>
<proteinExistence type="inferred from homology"/>
<accession>A1T0N2</accession>
<dbReference type="AlphaFoldDB" id="A1T0N2"/>
<dbReference type="PANTHER" id="PTHR11092">
    <property type="entry name" value="SUGAR NUCLEOTIDE EPIMERASE RELATED"/>
    <property type="match status" value="1"/>
</dbReference>
<dbReference type="HOGENOM" id="CLU_047373_0_2_6"/>
<sequence>MDKGKVLLTGSSGLVGTALSELLKSQGYQVGRLLRSDQPGEPYWDIKQHYFALKDFENPDVIIHLAGENIGDGRWTKDKKKKLRDSRILSTQLLVEHFKKVLPPPKLFICASAIGFYGNRGDQKLDENSAAGADFVSQLALDWEESSQGIKEAGTRLVNLRTGIVISEKGGALAKMLPAFKLGLGGKIGSGEQIMSWIDINDMIRAILFIIENENLQGPVNLVSPNPVTNQIFSQLLAKQLNRPCFFPLPEGMVKLLFAEMGKELLLSSTRVNPKKLLDADFVFKYAKLEESFLQQFGGK</sequence>
<dbReference type="InterPro" id="IPR001509">
    <property type="entry name" value="Epimerase_deHydtase"/>
</dbReference>
<name>A1T0N2_PSYIN</name>
<dbReference type="NCBIfam" id="TIGR01777">
    <property type="entry name" value="yfcH"/>
    <property type="match status" value="1"/>
</dbReference>
<feature type="domain" description="DUF1731" evidence="3">
    <location>
        <begin position="250"/>
        <end position="291"/>
    </location>
</feature>
<dbReference type="Proteomes" id="UP000000639">
    <property type="component" value="Chromosome"/>
</dbReference>
<evidence type="ECO:0000259" key="3">
    <source>
        <dbReference type="Pfam" id="PF08338"/>
    </source>
</evidence>